<dbReference type="InterPro" id="IPR003594">
    <property type="entry name" value="HATPase_dom"/>
</dbReference>
<evidence type="ECO:0000259" key="11">
    <source>
        <dbReference type="PROSITE" id="PS50109"/>
    </source>
</evidence>
<evidence type="ECO:0000256" key="10">
    <source>
        <dbReference type="SAM" id="Coils"/>
    </source>
</evidence>
<dbReference type="CDD" id="cd00082">
    <property type="entry name" value="HisKA"/>
    <property type="match status" value="1"/>
</dbReference>
<dbReference type="SMART" id="SM00387">
    <property type="entry name" value="HATPase_c"/>
    <property type="match status" value="1"/>
</dbReference>
<dbReference type="CDD" id="cd00130">
    <property type="entry name" value="PAS"/>
    <property type="match status" value="2"/>
</dbReference>
<dbReference type="InterPro" id="IPR003661">
    <property type="entry name" value="HisK_dim/P_dom"/>
</dbReference>
<name>A0AAW9PX76_9CYAN</name>
<dbReference type="AlphaFoldDB" id="A0AAW9PX76"/>
<feature type="modified residue" description="4-aspartylphosphate" evidence="9">
    <location>
        <position position="55"/>
    </location>
</feature>
<evidence type="ECO:0000313" key="15">
    <source>
        <dbReference type="EMBL" id="MEE3715855.1"/>
    </source>
</evidence>
<dbReference type="EMBL" id="JAZBJZ010000008">
    <property type="protein sequence ID" value="MEE3715855.1"/>
    <property type="molecule type" value="Genomic_DNA"/>
</dbReference>
<reference evidence="15" key="1">
    <citation type="submission" date="2024-01" db="EMBL/GenBank/DDBJ databases">
        <title>Bank of Algae and Cyanobacteria of the Azores (BACA) strain genomes.</title>
        <authorList>
            <person name="Luz R."/>
            <person name="Cordeiro R."/>
            <person name="Fonseca A."/>
            <person name="Goncalves V."/>
        </authorList>
    </citation>
    <scope>NUCLEOTIDE SEQUENCE</scope>
    <source>
        <strain evidence="15">BACA0141</strain>
    </source>
</reference>
<dbReference type="SUPFAM" id="SSF47384">
    <property type="entry name" value="Homodimeric domain of signal transducing histidine kinase"/>
    <property type="match status" value="1"/>
</dbReference>
<dbReference type="GO" id="GO:0009927">
    <property type="term" value="F:histidine phosphotransfer kinase activity"/>
    <property type="evidence" value="ECO:0007669"/>
    <property type="project" value="TreeGrafter"/>
</dbReference>
<feature type="domain" description="PAC" evidence="14">
    <location>
        <begin position="338"/>
        <end position="390"/>
    </location>
</feature>
<dbReference type="Gene3D" id="3.30.565.10">
    <property type="entry name" value="Histidine kinase-like ATPase, C-terminal domain"/>
    <property type="match status" value="1"/>
</dbReference>
<dbReference type="CDD" id="cd17534">
    <property type="entry name" value="REC_DC-like"/>
    <property type="match status" value="1"/>
</dbReference>
<evidence type="ECO:0000256" key="3">
    <source>
        <dbReference type="ARBA" id="ARBA00012438"/>
    </source>
</evidence>
<dbReference type="Proteomes" id="UP001333818">
    <property type="component" value="Unassembled WGS sequence"/>
</dbReference>
<dbReference type="PRINTS" id="PR00344">
    <property type="entry name" value="BCTRLSENSOR"/>
</dbReference>
<evidence type="ECO:0000259" key="13">
    <source>
        <dbReference type="PROSITE" id="PS50112"/>
    </source>
</evidence>
<sequence>MAPIKVLVVEDEVITGRVISEELSLLGYVVTDLATSDEEVIASVIGNRPDLVLMDIILKGSPRDGIEIATILRREFQLPFIYITAHTDDATLERAKNSEPYGYLVKPFDERDLRVAIETATYKHRMERQLAMREAQLSAILKSTSDAVIATDNTAEITYMNPAAEKLTGWRFAEALGRDVTEILYLVDENSGEEIAHPVPLVLQTGQVSFLNNSTATIDRQGIKKPVGDSASPICMPSGAIDGAVMVLWDMTDRKRAEAALSESESRFRNAFETAAIGMALNALDGRFLKVNLALCQLFGYSESELLSLTYQEITHADDMASDLDAMHSLLTGKIGSFNLEKRFWHKKRHIVWILLSVSLVRDTMQQPMYLIAQMQNISDRKQAEIALSQLNNELESRVARRTEALQKSESRLISTNEQLAIANAELARATRLKDEFLANMSHELRTPLNAVLGMAEGLLESVFGSINERQKKAIDTIERSGRHLLDLINDILDLAKIESGKLELQISDVPIQSICDNSMLLVRQMALKKNLRLSTHIPGDIGMIWVDDRRIRQVLINLLSNAIKFTPTEGSVTLEVWVETEERRGEKPTEEASSSQVAFSIVDSGIGISRENIQKLFQPFVQIDSSLSRQNVGTGLGLSLVQRIVTQHGGTVSVESEVGQGSRFTIRLPYGNPSGATVLPSTKGDPLSSNLILLVDDNEANVQSISSYLIAKGFRFISAKDGGEAIALARTENPNLILMEIQTPSIDGLEAIRLIRAESQLNNVPIIAMAALSTPSDRERCLAAGASDYLAKPFKLKQLVNFIQQLLAI</sequence>
<dbReference type="Pfam" id="PF00512">
    <property type="entry name" value="HisKA"/>
    <property type="match status" value="1"/>
</dbReference>
<dbReference type="InterPro" id="IPR005467">
    <property type="entry name" value="His_kinase_dom"/>
</dbReference>
<dbReference type="SMART" id="SM00448">
    <property type="entry name" value="REC"/>
    <property type="match status" value="2"/>
</dbReference>
<dbReference type="Gene3D" id="3.30.450.20">
    <property type="entry name" value="PAS domain"/>
    <property type="match status" value="2"/>
</dbReference>
<dbReference type="PROSITE" id="PS50113">
    <property type="entry name" value="PAC"/>
    <property type="match status" value="2"/>
</dbReference>
<comment type="caution">
    <text evidence="15">The sequence shown here is derived from an EMBL/GenBank/DDBJ whole genome shotgun (WGS) entry which is preliminary data.</text>
</comment>
<dbReference type="InterPro" id="IPR013655">
    <property type="entry name" value="PAS_fold_3"/>
</dbReference>
<dbReference type="RefSeq" id="WP_330482279.1">
    <property type="nucleotide sequence ID" value="NZ_JAZBJZ010000008.1"/>
</dbReference>
<keyword evidence="7" id="KW-0902">Two-component regulatory system</keyword>
<organism evidence="15 16">
    <name type="scientific">Tumidithrix elongata BACA0141</name>
    <dbReference type="NCBI Taxonomy" id="2716417"/>
    <lineage>
        <taxon>Bacteria</taxon>
        <taxon>Bacillati</taxon>
        <taxon>Cyanobacteriota</taxon>
        <taxon>Cyanophyceae</taxon>
        <taxon>Pseudanabaenales</taxon>
        <taxon>Pseudanabaenaceae</taxon>
        <taxon>Tumidithrix</taxon>
        <taxon>Tumidithrix elongata</taxon>
    </lineage>
</organism>
<keyword evidence="16" id="KW-1185">Reference proteome</keyword>
<protein>
    <recommendedName>
        <fullName evidence="8">Circadian input-output histidine kinase CikA</fullName>
        <ecNumber evidence="3">2.7.13.3</ecNumber>
    </recommendedName>
</protein>
<dbReference type="SUPFAM" id="SSF55874">
    <property type="entry name" value="ATPase domain of HSP90 chaperone/DNA topoisomerase II/histidine kinase"/>
    <property type="match status" value="1"/>
</dbReference>
<dbReference type="GO" id="GO:0000155">
    <property type="term" value="F:phosphorelay sensor kinase activity"/>
    <property type="evidence" value="ECO:0007669"/>
    <property type="project" value="InterPro"/>
</dbReference>
<evidence type="ECO:0000256" key="5">
    <source>
        <dbReference type="ARBA" id="ARBA00022679"/>
    </source>
</evidence>
<dbReference type="Gene3D" id="1.10.287.130">
    <property type="match status" value="1"/>
</dbReference>
<dbReference type="SUPFAM" id="SSF52172">
    <property type="entry name" value="CheY-like"/>
    <property type="match status" value="2"/>
</dbReference>
<feature type="domain" description="Response regulatory" evidence="12">
    <location>
        <begin position="692"/>
        <end position="808"/>
    </location>
</feature>
<dbReference type="Pfam" id="PF02518">
    <property type="entry name" value="HATPase_c"/>
    <property type="match status" value="1"/>
</dbReference>
<feature type="domain" description="PAS" evidence="13">
    <location>
        <begin position="133"/>
        <end position="206"/>
    </location>
</feature>
<feature type="domain" description="Histidine kinase" evidence="11">
    <location>
        <begin position="440"/>
        <end position="673"/>
    </location>
</feature>
<evidence type="ECO:0000256" key="8">
    <source>
        <dbReference type="ARBA" id="ARBA00074306"/>
    </source>
</evidence>
<evidence type="ECO:0000256" key="1">
    <source>
        <dbReference type="ARBA" id="ARBA00000085"/>
    </source>
</evidence>
<evidence type="ECO:0000256" key="7">
    <source>
        <dbReference type="ARBA" id="ARBA00023012"/>
    </source>
</evidence>
<feature type="domain" description="Response regulatory" evidence="12">
    <location>
        <begin position="5"/>
        <end position="121"/>
    </location>
</feature>
<dbReference type="InterPro" id="IPR000014">
    <property type="entry name" value="PAS"/>
</dbReference>
<evidence type="ECO:0000313" key="16">
    <source>
        <dbReference type="Proteomes" id="UP001333818"/>
    </source>
</evidence>
<gene>
    <name evidence="15" type="ORF">V2H45_03740</name>
</gene>
<keyword evidence="10" id="KW-0175">Coiled coil</keyword>
<evidence type="ECO:0000256" key="6">
    <source>
        <dbReference type="ARBA" id="ARBA00022777"/>
    </source>
</evidence>
<dbReference type="EC" id="2.7.13.3" evidence="3"/>
<comment type="catalytic activity">
    <reaction evidence="1">
        <text>ATP + protein L-histidine = ADP + protein N-phospho-L-histidine.</text>
        <dbReference type="EC" id="2.7.13.3"/>
    </reaction>
</comment>
<dbReference type="InterPro" id="IPR001610">
    <property type="entry name" value="PAC"/>
</dbReference>
<evidence type="ECO:0000256" key="9">
    <source>
        <dbReference type="PROSITE-ProRule" id="PRU00169"/>
    </source>
</evidence>
<dbReference type="Pfam" id="PF00072">
    <property type="entry name" value="Response_reg"/>
    <property type="match status" value="2"/>
</dbReference>
<dbReference type="InterPro" id="IPR004358">
    <property type="entry name" value="Sig_transdc_His_kin-like_C"/>
</dbReference>
<dbReference type="InterPro" id="IPR036097">
    <property type="entry name" value="HisK_dim/P_sf"/>
</dbReference>
<dbReference type="PROSITE" id="PS50110">
    <property type="entry name" value="RESPONSE_REGULATORY"/>
    <property type="match status" value="2"/>
</dbReference>
<comment type="caution">
    <text evidence="9">Lacks conserved residue(s) required for the propagation of feature annotation.</text>
</comment>
<dbReference type="PROSITE" id="PS50112">
    <property type="entry name" value="PAS"/>
    <property type="match status" value="2"/>
</dbReference>
<keyword evidence="5" id="KW-0808">Transferase</keyword>
<dbReference type="InterPro" id="IPR011006">
    <property type="entry name" value="CheY-like_superfamily"/>
</dbReference>
<evidence type="ECO:0000259" key="12">
    <source>
        <dbReference type="PROSITE" id="PS50110"/>
    </source>
</evidence>
<dbReference type="CDD" id="cd17546">
    <property type="entry name" value="REC_hyHK_CKI1_RcsC-like"/>
    <property type="match status" value="1"/>
</dbReference>
<dbReference type="SMART" id="SM00086">
    <property type="entry name" value="PAC"/>
    <property type="match status" value="1"/>
</dbReference>
<dbReference type="SMART" id="SM00091">
    <property type="entry name" value="PAS"/>
    <property type="match status" value="2"/>
</dbReference>
<evidence type="ECO:0000256" key="4">
    <source>
        <dbReference type="ARBA" id="ARBA00022553"/>
    </source>
</evidence>
<dbReference type="SUPFAM" id="SSF55785">
    <property type="entry name" value="PYP-like sensor domain (PAS domain)"/>
    <property type="match status" value="2"/>
</dbReference>
<dbReference type="SMART" id="SM00388">
    <property type="entry name" value="HisKA"/>
    <property type="match status" value="1"/>
</dbReference>
<dbReference type="FunFam" id="1.10.287.130:FF:000145">
    <property type="entry name" value="Sensory transduction histidine kinase"/>
    <property type="match status" value="1"/>
</dbReference>
<feature type="domain" description="PAC" evidence="14">
    <location>
        <begin position="204"/>
        <end position="263"/>
    </location>
</feature>
<evidence type="ECO:0000259" key="14">
    <source>
        <dbReference type="PROSITE" id="PS50113"/>
    </source>
</evidence>
<feature type="domain" description="PAS" evidence="13">
    <location>
        <begin position="264"/>
        <end position="334"/>
    </location>
</feature>
<dbReference type="InterPro" id="IPR035965">
    <property type="entry name" value="PAS-like_dom_sf"/>
</dbReference>
<dbReference type="InterPro" id="IPR000700">
    <property type="entry name" value="PAS-assoc_C"/>
</dbReference>
<dbReference type="PANTHER" id="PTHR43047:SF63">
    <property type="entry name" value="HISTIDINE KINASE"/>
    <property type="match status" value="1"/>
</dbReference>
<dbReference type="FunFam" id="3.30.565.10:FF:000010">
    <property type="entry name" value="Sensor histidine kinase RcsC"/>
    <property type="match status" value="1"/>
</dbReference>
<keyword evidence="4 9" id="KW-0597">Phosphoprotein</keyword>
<comment type="similarity">
    <text evidence="2">In the N-terminal section; belongs to the phytochrome family.</text>
</comment>
<proteinExistence type="inferred from homology"/>
<dbReference type="PROSITE" id="PS50109">
    <property type="entry name" value="HIS_KIN"/>
    <property type="match status" value="1"/>
</dbReference>
<dbReference type="InterPro" id="IPR013656">
    <property type="entry name" value="PAS_4"/>
</dbReference>
<dbReference type="Pfam" id="PF08448">
    <property type="entry name" value="PAS_4"/>
    <property type="match status" value="1"/>
</dbReference>
<dbReference type="NCBIfam" id="TIGR00229">
    <property type="entry name" value="sensory_box"/>
    <property type="match status" value="2"/>
</dbReference>
<evidence type="ECO:0000256" key="2">
    <source>
        <dbReference type="ARBA" id="ARBA00006402"/>
    </source>
</evidence>
<dbReference type="InterPro" id="IPR001789">
    <property type="entry name" value="Sig_transdc_resp-reg_receiver"/>
</dbReference>
<dbReference type="Gene3D" id="3.40.50.2300">
    <property type="match status" value="2"/>
</dbReference>
<dbReference type="PANTHER" id="PTHR43047">
    <property type="entry name" value="TWO-COMPONENT HISTIDINE PROTEIN KINASE"/>
    <property type="match status" value="1"/>
</dbReference>
<accession>A0AAW9PX76</accession>
<dbReference type="Pfam" id="PF08447">
    <property type="entry name" value="PAS_3"/>
    <property type="match status" value="1"/>
</dbReference>
<dbReference type="CDD" id="cd16922">
    <property type="entry name" value="HATPase_EvgS-ArcB-TorS-like"/>
    <property type="match status" value="1"/>
</dbReference>
<keyword evidence="6" id="KW-0418">Kinase</keyword>
<dbReference type="GO" id="GO:0005886">
    <property type="term" value="C:plasma membrane"/>
    <property type="evidence" value="ECO:0007669"/>
    <property type="project" value="TreeGrafter"/>
</dbReference>
<feature type="coiled-coil region" evidence="10">
    <location>
        <begin position="381"/>
        <end position="426"/>
    </location>
</feature>
<dbReference type="InterPro" id="IPR036890">
    <property type="entry name" value="HATPase_C_sf"/>
</dbReference>